<dbReference type="RefSeq" id="WP_152150998.1">
    <property type="nucleotide sequence ID" value="NZ_WEIO01000004.1"/>
</dbReference>
<dbReference type="PANTHER" id="PTHR33451:SF3">
    <property type="entry name" value="MALATE-2H(+)_NA(+)-LACTATE ANTIPORTER"/>
    <property type="match status" value="1"/>
</dbReference>
<protein>
    <submittedName>
        <fullName evidence="11">Na+/H+ antiporter NhaC</fullName>
    </submittedName>
</protein>
<keyword evidence="5 9" id="KW-0812">Transmembrane</keyword>
<feature type="transmembrane region" description="Helical" evidence="9">
    <location>
        <begin position="33"/>
        <end position="52"/>
    </location>
</feature>
<dbReference type="Pfam" id="PF03553">
    <property type="entry name" value="Na_H_antiporter"/>
    <property type="match status" value="1"/>
</dbReference>
<evidence type="ECO:0000256" key="2">
    <source>
        <dbReference type="ARBA" id="ARBA00022448"/>
    </source>
</evidence>
<feature type="transmembrane region" description="Helical" evidence="9">
    <location>
        <begin position="125"/>
        <end position="145"/>
    </location>
</feature>
<feature type="transmembrane region" description="Helical" evidence="9">
    <location>
        <begin position="428"/>
        <end position="453"/>
    </location>
</feature>
<feature type="transmembrane region" description="Helical" evidence="9">
    <location>
        <begin position="68"/>
        <end position="88"/>
    </location>
</feature>
<keyword evidence="12" id="KW-1185">Reference proteome</keyword>
<evidence type="ECO:0000256" key="4">
    <source>
        <dbReference type="ARBA" id="ARBA00022475"/>
    </source>
</evidence>
<dbReference type="InterPro" id="IPR004770">
    <property type="entry name" value="Na/H_antiport_NhaC"/>
</dbReference>
<name>A0A6I1FLD8_9BACI</name>
<proteinExistence type="inferred from homology"/>
<dbReference type="Proteomes" id="UP000429595">
    <property type="component" value="Unassembled WGS sequence"/>
</dbReference>
<evidence type="ECO:0000313" key="12">
    <source>
        <dbReference type="Proteomes" id="UP000429595"/>
    </source>
</evidence>
<dbReference type="InterPro" id="IPR052180">
    <property type="entry name" value="NhaC_Na-H+_Antiporter"/>
</dbReference>
<dbReference type="NCBIfam" id="TIGR00931">
    <property type="entry name" value="antiport_nhaC"/>
    <property type="match status" value="1"/>
</dbReference>
<dbReference type="InterPro" id="IPR018461">
    <property type="entry name" value="Na/H_Antiport_NhaC-like_C"/>
</dbReference>
<comment type="caution">
    <text evidence="11">The sequence shown here is derived from an EMBL/GenBank/DDBJ whole genome shotgun (WGS) entry which is preliminary data.</text>
</comment>
<feature type="transmembrane region" description="Helical" evidence="9">
    <location>
        <begin position="189"/>
        <end position="209"/>
    </location>
</feature>
<feature type="domain" description="Na+/H+ antiporter NhaC-like C-terminal" evidence="10">
    <location>
        <begin position="157"/>
        <end position="450"/>
    </location>
</feature>
<feature type="transmembrane region" description="Helical" evidence="9">
    <location>
        <begin position="94"/>
        <end position="118"/>
    </location>
</feature>
<dbReference type="AlphaFoldDB" id="A0A6I1FLD8"/>
<comment type="similarity">
    <text evidence="8">Belongs to the NhaC Na(+)/H(+) (TC 2.A.35) antiporter family.</text>
</comment>
<organism evidence="11 12">
    <name type="scientific">Bacillus aerolatus</name>
    <dbReference type="NCBI Taxonomy" id="2653354"/>
    <lineage>
        <taxon>Bacteria</taxon>
        <taxon>Bacillati</taxon>
        <taxon>Bacillota</taxon>
        <taxon>Bacilli</taxon>
        <taxon>Bacillales</taxon>
        <taxon>Bacillaceae</taxon>
        <taxon>Bacillus</taxon>
    </lineage>
</organism>
<dbReference type="PANTHER" id="PTHR33451">
    <property type="entry name" value="MALATE-2H(+)/NA(+)-LACTATE ANTIPORTER"/>
    <property type="match status" value="1"/>
</dbReference>
<dbReference type="GO" id="GO:0015297">
    <property type="term" value="F:antiporter activity"/>
    <property type="evidence" value="ECO:0007669"/>
    <property type="project" value="UniProtKB-KW"/>
</dbReference>
<feature type="transmembrane region" description="Helical" evidence="9">
    <location>
        <begin position="7"/>
        <end position="27"/>
    </location>
</feature>
<gene>
    <name evidence="11" type="primary">nhaC</name>
    <name evidence="11" type="ORF">F9802_08735</name>
</gene>
<evidence type="ECO:0000256" key="6">
    <source>
        <dbReference type="ARBA" id="ARBA00022989"/>
    </source>
</evidence>
<keyword evidence="2" id="KW-0813">Transport</keyword>
<keyword evidence="7 9" id="KW-0472">Membrane</keyword>
<sequence length="472" mass="50766">MKNSISLTKAITLLIVSILIIFAGLLFVKAPAAIVLITAGIAAIILSLLWGFKWEDIENDIIDTLRKVLLPILIMFGVGMLIGAWMLAGTIPVIIYYGLLILKPSIFLVAAALACALMSLMTGTSWGTIGTIGVALMGVSIGFGIPPHYSAGAIVAGAYFGDKLSPLSDGTIMAAALTEVNIVEHIKHLMYTTIPCFVISLILYIILGFQLDEQVQNTKNIELIMSTLEANFNLSPILLLPPLIVLFLIFKQKPTLPVFGIGILLGCILAVFFQGRDLLEIANTLNNGFTDTTNVKIVNEMLQQGGLSSMYSTVAVIFAAALFGAPLRTSGVVQVILEKIVKVAKTGKTMMASCLSIHGLFYTITGSWYVSFSVFGPMLAPLYDKYGLHRKNLSRTLEDSGSAFGPAIPWSTTGVFIASTLNVPTGQFILYTPVVYLAVVFALIYIFTGFGIAKADPEVIKDNMKKEAVLHG</sequence>
<keyword evidence="6 9" id="KW-1133">Transmembrane helix</keyword>
<evidence type="ECO:0000256" key="3">
    <source>
        <dbReference type="ARBA" id="ARBA00022449"/>
    </source>
</evidence>
<dbReference type="GO" id="GO:0005886">
    <property type="term" value="C:plasma membrane"/>
    <property type="evidence" value="ECO:0007669"/>
    <property type="project" value="UniProtKB-SubCell"/>
</dbReference>
<reference evidence="11 12" key="1">
    <citation type="submission" date="2019-10" db="EMBL/GenBank/DDBJ databases">
        <title>Bacillus aerolatum sp. nov., isolated from bioaerosol of sport playgrounds.</title>
        <authorList>
            <person name="Chen P."/>
            <person name="Zhang G."/>
        </authorList>
    </citation>
    <scope>NUCLEOTIDE SEQUENCE [LARGE SCALE GENOMIC DNA]</scope>
    <source>
        <strain evidence="11 12">CX253</strain>
    </source>
</reference>
<evidence type="ECO:0000313" key="11">
    <source>
        <dbReference type="EMBL" id="KAB7707087.1"/>
    </source>
</evidence>
<evidence type="ECO:0000259" key="10">
    <source>
        <dbReference type="Pfam" id="PF03553"/>
    </source>
</evidence>
<feature type="transmembrane region" description="Helical" evidence="9">
    <location>
        <begin position="360"/>
        <end position="383"/>
    </location>
</feature>
<evidence type="ECO:0000256" key="8">
    <source>
        <dbReference type="ARBA" id="ARBA00038435"/>
    </source>
</evidence>
<evidence type="ECO:0000256" key="7">
    <source>
        <dbReference type="ARBA" id="ARBA00023136"/>
    </source>
</evidence>
<evidence type="ECO:0000256" key="9">
    <source>
        <dbReference type="SAM" id="Phobius"/>
    </source>
</evidence>
<evidence type="ECO:0000256" key="1">
    <source>
        <dbReference type="ARBA" id="ARBA00004651"/>
    </source>
</evidence>
<keyword evidence="3" id="KW-0050">Antiport</keyword>
<feature type="transmembrane region" description="Helical" evidence="9">
    <location>
        <begin position="256"/>
        <end position="273"/>
    </location>
</feature>
<keyword evidence="4" id="KW-1003">Cell membrane</keyword>
<accession>A0A6I1FLD8</accession>
<feature type="transmembrane region" description="Helical" evidence="9">
    <location>
        <begin position="230"/>
        <end position="250"/>
    </location>
</feature>
<evidence type="ECO:0000256" key="5">
    <source>
        <dbReference type="ARBA" id="ARBA00022692"/>
    </source>
</evidence>
<dbReference type="EMBL" id="WEIO01000004">
    <property type="protein sequence ID" value="KAB7707087.1"/>
    <property type="molecule type" value="Genomic_DNA"/>
</dbReference>
<comment type="subcellular location">
    <subcellularLocation>
        <location evidence="1">Cell membrane</location>
        <topology evidence="1">Multi-pass membrane protein</topology>
    </subcellularLocation>
</comment>